<dbReference type="Pfam" id="PF06294">
    <property type="entry name" value="CH_2"/>
    <property type="match status" value="1"/>
</dbReference>
<protein>
    <submittedName>
        <fullName evidence="3">Putative Calponin homology domain</fullName>
    </submittedName>
</protein>
<dbReference type="Proteomes" id="UP000324800">
    <property type="component" value="Unassembled WGS sequence"/>
</dbReference>
<dbReference type="PROSITE" id="PS50021">
    <property type="entry name" value="CH"/>
    <property type="match status" value="1"/>
</dbReference>
<dbReference type="FunFam" id="1.10.418.10:FF:000059">
    <property type="entry name" value="RIKEN cDNA 6430531B16 gene"/>
    <property type="match status" value="1"/>
</dbReference>
<dbReference type="InterPro" id="IPR052111">
    <property type="entry name" value="Spermatogenesis_Ciliary_MAP"/>
</dbReference>
<gene>
    <name evidence="3" type="ORF">EZS28_037392</name>
</gene>
<dbReference type="PANTHER" id="PTHR12509:SF9">
    <property type="entry name" value="SPERM FLAGELLAR PROTEIN 1 ISOFORM X1"/>
    <property type="match status" value="1"/>
</dbReference>
<dbReference type="Gene3D" id="1.10.418.10">
    <property type="entry name" value="Calponin-like domain"/>
    <property type="match status" value="1"/>
</dbReference>
<dbReference type="GO" id="GO:0051493">
    <property type="term" value="P:regulation of cytoskeleton organization"/>
    <property type="evidence" value="ECO:0007669"/>
    <property type="project" value="TreeGrafter"/>
</dbReference>
<name>A0A5J4UAZ8_9EUKA</name>
<comment type="caution">
    <text evidence="3">The sequence shown here is derived from an EMBL/GenBank/DDBJ whole genome shotgun (WGS) entry which is preliminary data.</text>
</comment>
<dbReference type="PANTHER" id="PTHR12509">
    <property type="entry name" value="SPERMATOGENESIS-ASSOCIATED 4-RELATED"/>
    <property type="match status" value="1"/>
</dbReference>
<evidence type="ECO:0000313" key="4">
    <source>
        <dbReference type="Proteomes" id="UP000324800"/>
    </source>
</evidence>
<feature type="domain" description="Calponin-homology (CH)" evidence="2">
    <location>
        <begin position="10"/>
        <end position="115"/>
    </location>
</feature>
<dbReference type="GO" id="GO:0005930">
    <property type="term" value="C:axoneme"/>
    <property type="evidence" value="ECO:0007669"/>
    <property type="project" value="TreeGrafter"/>
</dbReference>
<evidence type="ECO:0000313" key="3">
    <source>
        <dbReference type="EMBL" id="KAA6367081.1"/>
    </source>
</evidence>
<dbReference type="InterPro" id="IPR001715">
    <property type="entry name" value="CH_dom"/>
</dbReference>
<dbReference type="GO" id="GO:0008017">
    <property type="term" value="F:microtubule binding"/>
    <property type="evidence" value="ECO:0007669"/>
    <property type="project" value="TreeGrafter"/>
</dbReference>
<proteinExistence type="predicted"/>
<dbReference type="InterPro" id="IPR010441">
    <property type="entry name" value="CH_2"/>
</dbReference>
<dbReference type="AlphaFoldDB" id="A0A5J4UAZ8"/>
<reference evidence="3 4" key="1">
    <citation type="submission" date="2019-03" db="EMBL/GenBank/DDBJ databases">
        <title>Single cell metagenomics reveals metabolic interactions within the superorganism composed of flagellate Streblomastix strix and complex community of Bacteroidetes bacteria on its surface.</title>
        <authorList>
            <person name="Treitli S.C."/>
            <person name="Kolisko M."/>
            <person name="Husnik F."/>
            <person name="Keeling P."/>
            <person name="Hampl V."/>
        </authorList>
    </citation>
    <scope>NUCLEOTIDE SEQUENCE [LARGE SCALE GENOMIC DNA]</scope>
    <source>
        <strain evidence="3">ST1C</strain>
    </source>
</reference>
<dbReference type="SUPFAM" id="SSF47576">
    <property type="entry name" value="Calponin-homology domain, CH-domain"/>
    <property type="match status" value="1"/>
</dbReference>
<dbReference type="OrthoDB" id="193300at2759"/>
<evidence type="ECO:0000256" key="1">
    <source>
        <dbReference type="SAM" id="MobiDB-lite"/>
    </source>
</evidence>
<sequence length="233" mass="26108">MAENRYALETDQLNLIYEWVDTVHLSRSKKNISLDFSDTMLYAEVAHHFLPEIVEVHNYPATSTMSKKIDNWNTFIQKVGKKISLTLTVQDVDNLANAKPGVIEWALLQLKNAVEAYQAKKAKEKEEKGEESEQQEEEQKQTSGIGTPVKSAKSANIVNFFGAAAVNQTEDTYTSERDKYVDIVNRDLMTIQTPLGVNKGVDATNDIEKTKLLGNIGGIKQQTDDKNNNNEGN</sequence>
<organism evidence="3 4">
    <name type="scientific">Streblomastix strix</name>
    <dbReference type="NCBI Taxonomy" id="222440"/>
    <lineage>
        <taxon>Eukaryota</taxon>
        <taxon>Metamonada</taxon>
        <taxon>Preaxostyla</taxon>
        <taxon>Oxymonadida</taxon>
        <taxon>Streblomastigidae</taxon>
        <taxon>Streblomastix</taxon>
    </lineage>
</organism>
<feature type="region of interest" description="Disordered" evidence="1">
    <location>
        <begin position="122"/>
        <end position="148"/>
    </location>
</feature>
<dbReference type="EMBL" id="SNRW01018705">
    <property type="protein sequence ID" value="KAA6367081.1"/>
    <property type="molecule type" value="Genomic_DNA"/>
</dbReference>
<dbReference type="InterPro" id="IPR036872">
    <property type="entry name" value="CH_dom_sf"/>
</dbReference>
<accession>A0A5J4UAZ8</accession>
<evidence type="ECO:0000259" key="2">
    <source>
        <dbReference type="PROSITE" id="PS50021"/>
    </source>
</evidence>